<evidence type="ECO:0000313" key="3">
    <source>
        <dbReference type="Proteomes" id="UP000037288"/>
    </source>
</evidence>
<dbReference type="EMBL" id="LFXA01000014">
    <property type="protein sequence ID" value="KNB50531.1"/>
    <property type="molecule type" value="Genomic_DNA"/>
</dbReference>
<dbReference type="PATRIC" id="fig|1678637.3.peg.4611"/>
<protein>
    <submittedName>
        <fullName evidence="2">Uncharacterized protein</fullName>
    </submittedName>
</protein>
<sequence>MGFMRVVVLGEFRSDRVVPVLRSGGADVVVLGFADPSALLGDGVVCGRLPEDVREEPLLRLLDGLGADVVVANPGCPGQEQFLPVYASVAARWREAGGAAPVHPAGFAALASDKVVLHRVAGERGWPVPRGAGLRRTAGGAPGRGGAGAAGAGEGGAQRVPRRAPLRAG</sequence>
<evidence type="ECO:0000313" key="2">
    <source>
        <dbReference type="EMBL" id="KNB50531.1"/>
    </source>
</evidence>
<feature type="compositionally biased region" description="Basic residues" evidence="1">
    <location>
        <begin position="160"/>
        <end position="169"/>
    </location>
</feature>
<name>A0A0K9XBP8_9ACTN</name>
<dbReference type="Proteomes" id="UP000037288">
    <property type="component" value="Unassembled WGS sequence"/>
</dbReference>
<organism evidence="2 3">
    <name type="scientific">Streptomyces caatingaensis</name>
    <dbReference type="NCBI Taxonomy" id="1678637"/>
    <lineage>
        <taxon>Bacteria</taxon>
        <taxon>Bacillati</taxon>
        <taxon>Actinomycetota</taxon>
        <taxon>Actinomycetes</taxon>
        <taxon>Kitasatosporales</taxon>
        <taxon>Streptomycetaceae</taxon>
        <taxon>Streptomyces</taxon>
    </lineage>
</organism>
<gene>
    <name evidence="2" type="ORF">AC230_21495</name>
</gene>
<feature type="region of interest" description="Disordered" evidence="1">
    <location>
        <begin position="128"/>
        <end position="169"/>
    </location>
</feature>
<comment type="caution">
    <text evidence="2">The sequence shown here is derived from an EMBL/GenBank/DDBJ whole genome shotgun (WGS) entry which is preliminary data.</text>
</comment>
<accession>A0A0K9XBP8</accession>
<proteinExistence type="predicted"/>
<keyword evidence="3" id="KW-1185">Reference proteome</keyword>
<feature type="compositionally biased region" description="Low complexity" evidence="1">
    <location>
        <begin position="130"/>
        <end position="139"/>
    </location>
</feature>
<evidence type="ECO:0000256" key="1">
    <source>
        <dbReference type="SAM" id="MobiDB-lite"/>
    </source>
</evidence>
<reference evidence="3" key="1">
    <citation type="submission" date="2015-07" db="EMBL/GenBank/DDBJ databases">
        <title>Draft genome sequence of Streptomyces sp. CMAA 1322, a bacterium isolated from Caatinga biome, from dry forest semiarid of Brazil.</title>
        <authorList>
            <person name="Santos S.N."/>
            <person name="Gacesa R."/>
            <person name="Taketani R.G."/>
            <person name="Long P.F."/>
            <person name="Melo I.S."/>
        </authorList>
    </citation>
    <scope>NUCLEOTIDE SEQUENCE [LARGE SCALE GENOMIC DNA]</scope>
    <source>
        <strain evidence="3">CMAA 1322</strain>
    </source>
</reference>
<dbReference type="AlphaFoldDB" id="A0A0K9XBP8"/>
<feature type="compositionally biased region" description="Gly residues" evidence="1">
    <location>
        <begin position="140"/>
        <end position="156"/>
    </location>
</feature>
<dbReference type="STRING" id="1678637.AC230_21495"/>